<protein>
    <submittedName>
        <fullName evidence="3">Uncharacterized protein</fullName>
    </submittedName>
</protein>
<evidence type="ECO:0000313" key="4">
    <source>
        <dbReference type="Proteomes" id="UP000198356"/>
    </source>
</evidence>
<keyword evidence="4" id="KW-1185">Reference proteome</keyword>
<name>A0A239IJD6_9BACT</name>
<dbReference type="AlphaFoldDB" id="A0A239IJD6"/>
<accession>A0A239IJD6</accession>
<evidence type="ECO:0000256" key="2">
    <source>
        <dbReference type="SAM" id="Phobius"/>
    </source>
</evidence>
<organism evidence="3 4">
    <name type="scientific">Granulicella rosea</name>
    <dbReference type="NCBI Taxonomy" id="474952"/>
    <lineage>
        <taxon>Bacteria</taxon>
        <taxon>Pseudomonadati</taxon>
        <taxon>Acidobacteriota</taxon>
        <taxon>Terriglobia</taxon>
        <taxon>Terriglobales</taxon>
        <taxon>Acidobacteriaceae</taxon>
        <taxon>Granulicella</taxon>
    </lineage>
</organism>
<evidence type="ECO:0000313" key="3">
    <source>
        <dbReference type="EMBL" id="SNS93113.1"/>
    </source>
</evidence>
<dbReference type="Proteomes" id="UP000198356">
    <property type="component" value="Unassembled WGS sequence"/>
</dbReference>
<keyword evidence="2" id="KW-0472">Membrane</keyword>
<reference evidence="3 4" key="1">
    <citation type="submission" date="2017-06" db="EMBL/GenBank/DDBJ databases">
        <authorList>
            <person name="Kim H.J."/>
            <person name="Triplett B.A."/>
        </authorList>
    </citation>
    <scope>NUCLEOTIDE SEQUENCE [LARGE SCALE GENOMIC DNA]</scope>
    <source>
        <strain evidence="3 4">DSM 18704</strain>
    </source>
</reference>
<feature type="region of interest" description="Disordered" evidence="1">
    <location>
        <begin position="1"/>
        <end position="37"/>
    </location>
</feature>
<feature type="compositionally biased region" description="Polar residues" evidence="1">
    <location>
        <begin position="1"/>
        <end position="10"/>
    </location>
</feature>
<keyword evidence="2" id="KW-0812">Transmembrane</keyword>
<feature type="transmembrane region" description="Helical" evidence="2">
    <location>
        <begin position="101"/>
        <end position="121"/>
    </location>
</feature>
<gene>
    <name evidence="3" type="ORF">SAMN05421770_103118</name>
</gene>
<dbReference type="EMBL" id="FZOU01000003">
    <property type="protein sequence ID" value="SNS93113.1"/>
    <property type="molecule type" value="Genomic_DNA"/>
</dbReference>
<keyword evidence="2" id="KW-1133">Transmembrane helix</keyword>
<sequence>MSERLNPNTENEVRDRRGPKGTRRFAPQDPTVAPAHQLDPIMPARSPFAKPKLVSMVSGGVLFTAYVFNFGGTQNFFDNLFSGFYSSSQAHTEQVGKAYNAALPFVLIGMFAVVGYAFWLSRKQAAWSKEKNRPLTWREAVTLNGFVSSAAKHEVQPEVAREAFRLLLPFCRYGLRTRMADTLRGDLRMRDAEVDDLFSDLMAKTGRKYDQKLGQLSIETVQDLLVTAQKCPKAYKAENEGAALSERRGEENWVVRPVQQ</sequence>
<proteinExistence type="predicted"/>
<feature type="transmembrane region" description="Helical" evidence="2">
    <location>
        <begin position="53"/>
        <end position="72"/>
    </location>
</feature>
<evidence type="ECO:0000256" key="1">
    <source>
        <dbReference type="SAM" id="MobiDB-lite"/>
    </source>
</evidence>